<gene>
    <name evidence="2" type="ORF">HYN69_03675</name>
</gene>
<proteinExistence type="predicted"/>
<evidence type="ECO:0000259" key="1">
    <source>
        <dbReference type="Pfam" id="PF01571"/>
    </source>
</evidence>
<dbReference type="InterPro" id="IPR006222">
    <property type="entry name" value="GCVT_N"/>
</dbReference>
<dbReference type="KEGG" id="geh:HYN69_03675"/>
<evidence type="ECO:0000313" key="3">
    <source>
        <dbReference type="Proteomes" id="UP000244496"/>
    </source>
</evidence>
<sequence>MTSIAPFPGTIEAVNARLAPLGVSFPAPGRQSTGPAARLVWTGRDQAFLVGAPAPDLTGLAATTDQSDGWATLTLAGPLAGDTLARLIPLDLRDAAFPVGHTARTGLNHMSAILSRSGPAAWEIMVFRSMARTAWHELAEALEMQAARLNALA</sequence>
<accession>A0A2S0UQX8</accession>
<dbReference type="SUPFAM" id="SSF103025">
    <property type="entry name" value="Folate-binding domain"/>
    <property type="match status" value="1"/>
</dbReference>
<dbReference type="EMBL" id="CP028918">
    <property type="protein sequence ID" value="AWB50211.1"/>
    <property type="molecule type" value="Genomic_DNA"/>
</dbReference>
<reference evidence="2 3" key="1">
    <citation type="submission" date="2018-04" db="EMBL/GenBank/DDBJ databases">
        <title>Genome sequencing of Gemmobacter.</title>
        <authorList>
            <person name="Yi H."/>
            <person name="Baek M.-G."/>
        </authorList>
    </citation>
    <scope>NUCLEOTIDE SEQUENCE [LARGE SCALE GENOMIC DNA]</scope>
    <source>
        <strain evidence="2 3">HYN0069</strain>
    </source>
</reference>
<dbReference type="Proteomes" id="UP000244496">
    <property type="component" value="Chromosome"/>
</dbReference>
<dbReference type="Pfam" id="PF01571">
    <property type="entry name" value="GCV_T"/>
    <property type="match status" value="1"/>
</dbReference>
<protein>
    <submittedName>
        <fullName evidence="2">Sarcosine oxidase subunit gamma</fullName>
    </submittedName>
</protein>
<organism evidence="2 3">
    <name type="scientific">Paragemmobacter aquarius</name>
    <dbReference type="NCBI Taxonomy" id="2169400"/>
    <lineage>
        <taxon>Bacteria</taxon>
        <taxon>Pseudomonadati</taxon>
        <taxon>Pseudomonadota</taxon>
        <taxon>Alphaproteobacteria</taxon>
        <taxon>Rhodobacterales</taxon>
        <taxon>Paracoccaceae</taxon>
        <taxon>Paragemmobacter</taxon>
    </lineage>
</organism>
<dbReference type="InterPro" id="IPR027266">
    <property type="entry name" value="TrmE/GcvT-like"/>
</dbReference>
<name>A0A2S0UQX8_9RHOB</name>
<dbReference type="AlphaFoldDB" id="A0A2S0UQX8"/>
<dbReference type="Gene3D" id="3.30.1360.120">
    <property type="entry name" value="Probable tRNA modification gtpase trme, domain 1"/>
    <property type="match status" value="1"/>
</dbReference>
<dbReference type="OrthoDB" id="7350722at2"/>
<keyword evidence="3" id="KW-1185">Reference proteome</keyword>
<feature type="domain" description="GCVT N-terminal" evidence="1">
    <location>
        <begin position="61"/>
        <end position="143"/>
    </location>
</feature>
<evidence type="ECO:0000313" key="2">
    <source>
        <dbReference type="EMBL" id="AWB50211.1"/>
    </source>
</evidence>